<accession>A0A7W9SUR9</accession>
<dbReference type="EMBL" id="JACHGW010000004">
    <property type="protein sequence ID" value="MBB6052599.1"/>
    <property type="molecule type" value="Genomic_DNA"/>
</dbReference>
<feature type="compositionally biased region" description="Basic and acidic residues" evidence="1">
    <location>
        <begin position="68"/>
        <end position="78"/>
    </location>
</feature>
<sequence>MSSDESNQPKKSFELSHLPIVLKAFQAGVQAALTDHKRRQQSVVVWRDGKVVEVEPEDIPDFAPESAEEGKEKTEHPA</sequence>
<feature type="region of interest" description="Disordered" evidence="1">
    <location>
        <begin position="55"/>
        <end position="78"/>
    </location>
</feature>
<gene>
    <name evidence="2" type="ORF">HNQ39_004420</name>
</gene>
<organism evidence="2 3">
    <name type="scientific">Armatimonas rosea</name>
    <dbReference type="NCBI Taxonomy" id="685828"/>
    <lineage>
        <taxon>Bacteria</taxon>
        <taxon>Bacillati</taxon>
        <taxon>Armatimonadota</taxon>
        <taxon>Armatimonadia</taxon>
        <taxon>Armatimonadales</taxon>
        <taxon>Armatimonadaceae</taxon>
        <taxon>Armatimonas</taxon>
    </lineage>
</organism>
<evidence type="ECO:0000313" key="2">
    <source>
        <dbReference type="EMBL" id="MBB6052599.1"/>
    </source>
</evidence>
<keyword evidence="3" id="KW-1185">Reference proteome</keyword>
<comment type="caution">
    <text evidence="2">The sequence shown here is derived from an EMBL/GenBank/DDBJ whole genome shotgun (WGS) entry which is preliminary data.</text>
</comment>
<proteinExistence type="predicted"/>
<dbReference type="Proteomes" id="UP000520814">
    <property type="component" value="Unassembled WGS sequence"/>
</dbReference>
<name>A0A7W9SUR9_ARMRO</name>
<dbReference type="AlphaFoldDB" id="A0A7W9SUR9"/>
<evidence type="ECO:0000256" key="1">
    <source>
        <dbReference type="SAM" id="MobiDB-lite"/>
    </source>
</evidence>
<dbReference type="RefSeq" id="WP_184201929.1">
    <property type="nucleotide sequence ID" value="NZ_JACHGW010000004.1"/>
</dbReference>
<protein>
    <submittedName>
        <fullName evidence="2">Uncharacterized protein</fullName>
    </submittedName>
</protein>
<evidence type="ECO:0000313" key="3">
    <source>
        <dbReference type="Proteomes" id="UP000520814"/>
    </source>
</evidence>
<reference evidence="2 3" key="1">
    <citation type="submission" date="2020-08" db="EMBL/GenBank/DDBJ databases">
        <title>Genomic Encyclopedia of Type Strains, Phase IV (KMG-IV): sequencing the most valuable type-strain genomes for metagenomic binning, comparative biology and taxonomic classification.</title>
        <authorList>
            <person name="Goeker M."/>
        </authorList>
    </citation>
    <scope>NUCLEOTIDE SEQUENCE [LARGE SCALE GENOMIC DNA]</scope>
    <source>
        <strain evidence="2 3">DSM 23562</strain>
    </source>
</reference>